<sequence length="391" mass="42394">MKQAPVSLALASALLAMSGAAVAETGKTDFKFGGYIKADVMFSDYSNGAPESGDLSRQFYVPGTIYGKAGNGEQVVDFQARETRFNFKTTTDLDGHTLTGFIELDFMTHTDGNERVSNSYSPRIRHAFVSYDNWTVGQTWTTFQNPGALPENLDFVGAADGTPFVRQAQLRYTNGGFQFAVENPETTISGKQDPKTGIISGGSDRITSGSGMMPDLVARYNFKTEGGASFSVAAIGRQLNLEKSNVDDSVFGYGASFAGVIPLGKDDLKFTATWGEGLGRYMGLNFANAASVDGDGQLDTIGSYGGFVSYRHWWNEQWRSSFTLSGMKVDNNVDITGENVSKDAYSAYVNLLYSPSKPLTFGVEYMFATNSKENGVDGDLNRVIFSAKYVL</sequence>
<reference evidence="2 3" key="1">
    <citation type="journal article" date="2012" name="Antonie Van Leeuwenhoek">
        <title>Shewanella litorisediminis sp. nov., a gammaproteobacterium isolated from a tidal flat sediment.</title>
        <authorList>
            <person name="Lee M.H."/>
            <person name="Yoon J.H."/>
        </authorList>
    </citation>
    <scope>NUCLEOTIDE SEQUENCE [LARGE SCALE GENOMIC DNA]</scope>
    <source>
        <strain evidence="2 3">SMK1-12</strain>
    </source>
</reference>
<evidence type="ECO:0000256" key="1">
    <source>
        <dbReference type="SAM" id="SignalP"/>
    </source>
</evidence>
<dbReference type="InterPro" id="IPR045748">
    <property type="entry name" value="DcaP"/>
</dbReference>
<organism evidence="2 3">
    <name type="scientific">Shewanella litorisediminis</name>
    <dbReference type="NCBI Taxonomy" id="1173586"/>
    <lineage>
        <taxon>Bacteria</taxon>
        <taxon>Pseudomonadati</taxon>
        <taxon>Pseudomonadota</taxon>
        <taxon>Gammaproteobacteria</taxon>
        <taxon>Alteromonadales</taxon>
        <taxon>Shewanellaceae</taxon>
        <taxon>Shewanella</taxon>
    </lineage>
</organism>
<dbReference type="EMBL" id="CP069213">
    <property type="protein sequence ID" value="QRH00366.1"/>
    <property type="molecule type" value="Genomic_DNA"/>
</dbReference>
<dbReference type="RefSeq" id="WP_203324093.1">
    <property type="nucleotide sequence ID" value="NZ_CP069213.1"/>
</dbReference>
<evidence type="ECO:0000313" key="2">
    <source>
        <dbReference type="EMBL" id="QRH00366.1"/>
    </source>
</evidence>
<protein>
    <submittedName>
        <fullName evidence="2">Porin</fullName>
    </submittedName>
</protein>
<keyword evidence="1" id="KW-0732">Signal</keyword>
<gene>
    <name evidence="2" type="ORF">JQC75_10645</name>
</gene>
<accession>A0ABX7FZC3</accession>
<evidence type="ECO:0000313" key="3">
    <source>
        <dbReference type="Proteomes" id="UP000596252"/>
    </source>
</evidence>
<dbReference type="Proteomes" id="UP000596252">
    <property type="component" value="Chromosome"/>
</dbReference>
<name>A0ABX7FZC3_9GAMM</name>
<feature type="signal peptide" evidence="1">
    <location>
        <begin position="1"/>
        <end position="23"/>
    </location>
</feature>
<feature type="chain" id="PRO_5045815898" evidence="1">
    <location>
        <begin position="24"/>
        <end position="391"/>
    </location>
</feature>
<proteinExistence type="predicted"/>
<dbReference type="Pfam" id="PF19577">
    <property type="entry name" value="DcaP"/>
    <property type="match status" value="1"/>
</dbReference>
<keyword evidence="3" id="KW-1185">Reference proteome</keyword>
<dbReference type="SUPFAM" id="SSF56935">
    <property type="entry name" value="Porins"/>
    <property type="match status" value="1"/>
</dbReference>